<keyword evidence="5 10" id="KW-0067">ATP-binding</keyword>
<evidence type="ECO:0000256" key="2">
    <source>
        <dbReference type="ARBA" id="ARBA00022598"/>
    </source>
</evidence>
<dbReference type="SUPFAM" id="SSF53623">
    <property type="entry name" value="MurD-like peptide ligases, catalytic domain"/>
    <property type="match status" value="1"/>
</dbReference>
<comment type="subcellular location">
    <subcellularLocation>
        <location evidence="10 11">Cytoplasm</location>
    </subcellularLocation>
</comment>
<dbReference type="InterPro" id="IPR005863">
    <property type="entry name" value="UDP-N-AcMur_synth"/>
</dbReference>
<dbReference type="InterPro" id="IPR036565">
    <property type="entry name" value="Mur-like_cat_sf"/>
</dbReference>
<feature type="domain" description="Mur ligase N-terminal catalytic" evidence="12">
    <location>
        <begin position="25"/>
        <end position="69"/>
    </location>
</feature>
<keyword evidence="2 10" id="KW-0436">Ligase</keyword>
<dbReference type="InterPro" id="IPR004101">
    <property type="entry name" value="Mur_ligase_C"/>
</dbReference>
<evidence type="ECO:0000256" key="6">
    <source>
        <dbReference type="ARBA" id="ARBA00022960"/>
    </source>
</evidence>
<organism evidence="15 16">
    <name type="scientific">candidate division WOR-1 bacterium RIFCSPLOWO2_02_FULL_46_20</name>
    <dbReference type="NCBI Taxonomy" id="1802567"/>
    <lineage>
        <taxon>Bacteria</taxon>
        <taxon>Bacillati</taxon>
        <taxon>Saganbacteria</taxon>
    </lineage>
</organism>
<dbReference type="SUPFAM" id="SSF63418">
    <property type="entry name" value="MurE/MurF N-terminal domain"/>
    <property type="match status" value="1"/>
</dbReference>
<comment type="similarity">
    <text evidence="10">Belongs to the MurCDEF family. MurF subfamily.</text>
</comment>
<dbReference type="SUPFAM" id="SSF53244">
    <property type="entry name" value="MurD-like peptide ligases, peptide-binding domain"/>
    <property type="match status" value="1"/>
</dbReference>
<gene>
    <name evidence="10" type="primary">murF</name>
    <name evidence="15" type="ORF">A3H38_06745</name>
</gene>
<name>A0A1F4RCI7_UNCSA</name>
<evidence type="ECO:0000256" key="4">
    <source>
        <dbReference type="ARBA" id="ARBA00022741"/>
    </source>
</evidence>
<dbReference type="EMBL" id="METP01000033">
    <property type="protein sequence ID" value="OGC05877.1"/>
    <property type="molecule type" value="Genomic_DNA"/>
</dbReference>
<evidence type="ECO:0000256" key="1">
    <source>
        <dbReference type="ARBA" id="ARBA00022490"/>
    </source>
</evidence>
<evidence type="ECO:0000259" key="13">
    <source>
        <dbReference type="Pfam" id="PF02875"/>
    </source>
</evidence>
<dbReference type="InterPro" id="IPR036615">
    <property type="entry name" value="Mur_ligase_C_dom_sf"/>
</dbReference>
<dbReference type="GO" id="GO:0008360">
    <property type="term" value="P:regulation of cell shape"/>
    <property type="evidence" value="ECO:0007669"/>
    <property type="project" value="UniProtKB-KW"/>
</dbReference>
<dbReference type="InterPro" id="IPR013221">
    <property type="entry name" value="Mur_ligase_cen"/>
</dbReference>
<keyword evidence="1 10" id="KW-0963">Cytoplasm</keyword>
<dbReference type="AlphaFoldDB" id="A0A1F4RCI7"/>
<dbReference type="Proteomes" id="UP000176938">
    <property type="component" value="Unassembled WGS sequence"/>
</dbReference>
<evidence type="ECO:0000256" key="10">
    <source>
        <dbReference type="HAMAP-Rule" id="MF_02019"/>
    </source>
</evidence>
<dbReference type="EC" id="6.3.2.10" evidence="10 11"/>
<dbReference type="NCBIfam" id="TIGR01143">
    <property type="entry name" value="murF"/>
    <property type="match status" value="1"/>
</dbReference>
<evidence type="ECO:0000313" key="15">
    <source>
        <dbReference type="EMBL" id="OGC05877.1"/>
    </source>
</evidence>
<feature type="binding site" evidence="10">
    <location>
        <begin position="94"/>
        <end position="100"/>
    </location>
    <ligand>
        <name>ATP</name>
        <dbReference type="ChEBI" id="CHEBI:30616"/>
    </ligand>
</feature>
<dbReference type="GO" id="GO:0005524">
    <property type="term" value="F:ATP binding"/>
    <property type="evidence" value="ECO:0007669"/>
    <property type="project" value="UniProtKB-UniRule"/>
</dbReference>
<evidence type="ECO:0000256" key="11">
    <source>
        <dbReference type="RuleBase" id="RU004136"/>
    </source>
</evidence>
<comment type="pathway">
    <text evidence="10 11">Cell wall biogenesis; peptidoglycan biosynthesis.</text>
</comment>
<evidence type="ECO:0000256" key="8">
    <source>
        <dbReference type="ARBA" id="ARBA00023306"/>
    </source>
</evidence>
<dbReference type="GO" id="GO:0005737">
    <property type="term" value="C:cytoplasm"/>
    <property type="evidence" value="ECO:0007669"/>
    <property type="project" value="UniProtKB-SubCell"/>
</dbReference>
<evidence type="ECO:0000313" key="16">
    <source>
        <dbReference type="Proteomes" id="UP000176938"/>
    </source>
</evidence>
<evidence type="ECO:0000259" key="12">
    <source>
        <dbReference type="Pfam" id="PF01225"/>
    </source>
</evidence>
<accession>A0A1F4RCI7</accession>
<comment type="caution">
    <text evidence="15">The sequence shown here is derived from an EMBL/GenBank/DDBJ whole genome shotgun (WGS) entry which is preliminary data.</text>
</comment>
<dbReference type="GO" id="GO:0051301">
    <property type="term" value="P:cell division"/>
    <property type="evidence" value="ECO:0007669"/>
    <property type="project" value="UniProtKB-KW"/>
</dbReference>
<dbReference type="PANTHER" id="PTHR43024:SF1">
    <property type="entry name" value="UDP-N-ACETYLMURAMOYL-TRIPEPTIDE--D-ALANYL-D-ALANINE LIGASE"/>
    <property type="match status" value="1"/>
</dbReference>
<dbReference type="GO" id="GO:0008766">
    <property type="term" value="F:UDP-N-acetylmuramoylalanyl-D-glutamyl-2,6-diaminopimelate-D-alanyl-D-alanine ligase activity"/>
    <property type="evidence" value="ECO:0007669"/>
    <property type="project" value="RHEA"/>
</dbReference>
<dbReference type="Gene3D" id="3.40.1190.10">
    <property type="entry name" value="Mur-like, catalytic domain"/>
    <property type="match status" value="1"/>
</dbReference>
<feature type="domain" description="Mur ligase C-terminal" evidence="13">
    <location>
        <begin position="287"/>
        <end position="399"/>
    </location>
</feature>
<evidence type="ECO:0000256" key="3">
    <source>
        <dbReference type="ARBA" id="ARBA00022618"/>
    </source>
</evidence>
<dbReference type="HAMAP" id="MF_02019">
    <property type="entry name" value="MurF"/>
    <property type="match status" value="1"/>
</dbReference>
<evidence type="ECO:0000256" key="7">
    <source>
        <dbReference type="ARBA" id="ARBA00022984"/>
    </source>
</evidence>
<proteinExistence type="inferred from homology"/>
<dbReference type="Pfam" id="PF01225">
    <property type="entry name" value="Mur_ligase"/>
    <property type="match status" value="1"/>
</dbReference>
<comment type="catalytic activity">
    <reaction evidence="10 11">
        <text>D-alanyl-D-alanine + UDP-N-acetyl-alpha-D-muramoyl-L-alanyl-gamma-D-glutamyl-meso-2,6-diaminopimelate + ATP = UDP-N-acetyl-alpha-D-muramoyl-L-alanyl-gamma-D-glutamyl-meso-2,6-diaminopimeloyl-D-alanyl-D-alanine + ADP + phosphate + H(+)</text>
        <dbReference type="Rhea" id="RHEA:28374"/>
        <dbReference type="ChEBI" id="CHEBI:15378"/>
        <dbReference type="ChEBI" id="CHEBI:30616"/>
        <dbReference type="ChEBI" id="CHEBI:43474"/>
        <dbReference type="ChEBI" id="CHEBI:57822"/>
        <dbReference type="ChEBI" id="CHEBI:61386"/>
        <dbReference type="ChEBI" id="CHEBI:83905"/>
        <dbReference type="ChEBI" id="CHEBI:456216"/>
        <dbReference type="EC" id="6.3.2.10"/>
    </reaction>
</comment>
<dbReference type="Gene3D" id="3.90.190.20">
    <property type="entry name" value="Mur ligase, C-terminal domain"/>
    <property type="match status" value="1"/>
</dbReference>
<sequence>MFTLKEILKVVGGSRVTGSASRLFTGISIDTRTIQPGELFIPVKGKRFDGQKFISIALAKGAAVLEVKDGLKALQALAAYHRGKFKIPVIGVTGSVGKTTTKDMLAAILAQEMPTLKNEENFNNEIGAPLTLLRLRKKHKVAVVEMAMQGLGEIAALAEIVRPTISVVTNIGEAHLEFLKTKKNVARAKSEIFQYQTQKDFAVINADDEYFEKLRSDVKCQRLNIVTFGIIEKAKVTPGELKGIKLPIGGEHNIYNALAAIAAAKILKIKKKSIKQGLEMFRPSSNRYDVINRQDGVKIINDTYNANPQSMTAMLKVLAWLSGRKIAVLGDMYELGQRAKPAHRQIGKLARKLGIDLLISIGKLAKDMKADFHFAGKTAAINKLKKIIHPGDRILVKASHGLHLEEVVEAIRTI</sequence>
<dbReference type="GO" id="GO:0071555">
    <property type="term" value="P:cell wall organization"/>
    <property type="evidence" value="ECO:0007669"/>
    <property type="project" value="UniProtKB-KW"/>
</dbReference>
<dbReference type="GO" id="GO:0047480">
    <property type="term" value="F:UDP-N-acetylmuramoyl-tripeptide-D-alanyl-D-alanine ligase activity"/>
    <property type="evidence" value="ECO:0007669"/>
    <property type="project" value="UniProtKB-UniRule"/>
</dbReference>
<dbReference type="Pfam" id="PF02875">
    <property type="entry name" value="Mur_ligase_C"/>
    <property type="match status" value="1"/>
</dbReference>
<dbReference type="GO" id="GO:0009252">
    <property type="term" value="P:peptidoglycan biosynthetic process"/>
    <property type="evidence" value="ECO:0007669"/>
    <property type="project" value="UniProtKB-UniRule"/>
</dbReference>
<keyword evidence="8 10" id="KW-0131">Cell cycle</keyword>
<reference evidence="15 16" key="1">
    <citation type="journal article" date="2016" name="Nat. Commun.">
        <title>Thousands of microbial genomes shed light on interconnected biogeochemical processes in an aquifer system.</title>
        <authorList>
            <person name="Anantharaman K."/>
            <person name="Brown C.T."/>
            <person name="Hug L.A."/>
            <person name="Sharon I."/>
            <person name="Castelle C.J."/>
            <person name="Probst A.J."/>
            <person name="Thomas B.C."/>
            <person name="Singh A."/>
            <person name="Wilkins M.J."/>
            <person name="Karaoz U."/>
            <person name="Brodie E.L."/>
            <person name="Williams K.H."/>
            <person name="Hubbard S.S."/>
            <person name="Banfield J.F."/>
        </authorList>
    </citation>
    <scope>NUCLEOTIDE SEQUENCE [LARGE SCALE GENOMIC DNA]</scope>
</reference>
<keyword evidence="9 10" id="KW-0961">Cell wall biogenesis/degradation</keyword>
<dbReference type="Pfam" id="PF08245">
    <property type="entry name" value="Mur_ligase_M"/>
    <property type="match status" value="1"/>
</dbReference>
<keyword evidence="7 10" id="KW-0573">Peptidoglycan synthesis</keyword>
<dbReference type="PANTHER" id="PTHR43024">
    <property type="entry name" value="UDP-N-ACETYLMURAMOYL-TRIPEPTIDE--D-ALANYL-D-ALANINE LIGASE"/>
    <property type="match status" value="1"/>
</dbReference>
<comment type="function">
    <text evidence="10 11">Involved in cell wall formation. Catalyzes the final step in the synthesis of UDP-N-acetylmuramoyl-pentapeptide, the precursor of murein.</text>
</comment>
<protein>
    <recommendedName>
        <fullName evidence="10 11">UDP-N-acetylmuramoyl-tripeptide--D-alanyl-D-alanine ligase</fullName>
        <ecNumber evidence="10 11">6.3.2.10</ecNumber>
    </recommendedName>
    <alternativeName>
        <fullName evidence="10">D-alanyl-D-alanine-adding enzyme</fullName>
    </alternativeName>
</protein>
<dbReference type="InterPro" id="IPR051046">
    <property type="entry name" value="MurCDEF_CellWall_CoF430Synth"/>
</dbReference>
<keyword evidence="6 10" id="KW-0133">Cell shape</keyword>
<dbReference type="InterPro" id="IPR000713">
    <property type="entry name" value="Mur_ligase_N"/>
</dbReference>
<evidence type="ECO:0000256" key="5">
    <source>
        <dbReference type="ARBA" id="ARBA00022840"/>
    </source>
</evidence>
<evidence type="ECO:0000259" key="14">
    <source>
        <dbReference type="Pfam" id="PF08245"/>
    </source>
</evidence>
<dbReference type="Gene3D" id="3.40.1390.10">
    <property type="entry name" value="MurE/MurF, N-terminal domain"/>
    <property type="match status" value="1"/>
</dbReference>
<feature type="domain" description="Mur ligase central" evidence="14">
    <location>
        <begin position="92"/>
        <end position="264"/>
    </location>
</feature>
<dbReference type="UniPathway" id="UPA00219"/>
<keyword evidence="4 10" id="KW-0547">Nucleotide-binding</keyword>
<dbReference type="InterPro" id="IPR035911">
    <property type="entry name" value="MurE/MurF_N"/>
</dbReference>
<keyword evidence="3 10" id="KW-0132">Cell division</keyword>
<evidence type="ECO:0000256" key="9">
    <source>
        <dbReference type="ARBA" id="ARBA00023316"/>
    </source>
</evidence>